<dbReference type="EMBL" id="BAABAV010000003">
    <property type="protein sequence ID" value="GAA4270552.1"/>
    <property type="molecule type" value="Genomic_DNA"/>
</dbReference>
<protein>
    <submittedName>
        <fullName evidence="1">Uncharacterized protein</fullName>
    </submittedName>
</protein>
<sequence>MVNADYFQHGLVLKYDDSLSVLLQKDLNLNECNFMKDLKISKRKPSYAVTKKLHNYLSRYNRDIKIPIFYEDLLRFQGSIIVYDDNDVDTLWIRVYYNEFEREEIDLSLKKIYTILHSDGNEDILPFLNVDAIDFCTFGNSKPFRIKIRNILNDNFTYFYIKIADASRIYGLELEHMLSPYNLNFLVSKNTLIEEHIAGIPGDVFIKEMLHKCSKPEKSQIAKEFVKFNERCMIRLLGDMRSYNYVIVPTHDFDHVVYKIRAIDFDQQCYEGKFNIYRPQFFKENIKMVELVSSNIQKLSIDQYKTEERSILVRRLKSFKRRINRLLDAMEEEGVSTNENVTQLKATIFDYTKEVKFKRCKNMGEILKRTFEFLTRNYENVSIDKLK</sequence>
<accession>A0ABP8EE73</accession>
<keyword evidence="2" id="KW-1185">Reference proteome</keyword>
<gene>
    <name evidence="1" type="ORF">GCM10022257_26530</name>
</gene>
<organism evidence="1 2">
    <name type="scientific">Hyunsoonleella aestuarii</name>
    <dbReference type="NCBI Taxonomy" id="912802"/>
    <lineage>
        <taxon>Bacteria</taxon>
        <taxon>Pseudomonadati</taxon>
        <taxon>Bacteroidota</taxon>
        <taxon>Flavobacteriia</taxon>
        <taxon>Flavobacteriales</taxon>
        <taxon>Flavobacteriaceae</taxon>
    </lineage>
</organism>
<dbReference type="Proteomes" id="UP001500027">
    <property type="component" value="Unassembled WGS sequence"/>
</dbReference>
<name>A0ABP8EE73_9FLAO</name>
<evidence type="ECO:0000313" key="1">
    <source>
        <dbReference type="EMBL" id="GAA4270552.1"/>
    </source>
</evidence>
<evidence type="ECO:0000313" key="2">
    <source>
        <dbReference type="Proteomes" id="UP001500027"/>
    </source>
</evidence>
<proteinExistence type="predicted"/>
<reference evidence="2" key="1">
    <citation type="journal article" date="2019" name="Int. J. Syst. Evol. Microbiol.">
        <title>The Global Catalogue of Microorganisms (GCM) 10K type strain sequencing project: providing services to taxonomists for standard genome sequencing and annotation.</title>
        <authorList>
            <consortium name="The Broad Institute Genomics Platform"/>
            <consortium name="The Broad Institute Genome Sequencing Center for Infectious Disease"/>
            <person name="Wu L."/>
            <person name="Ma J."/>
        </authorList>
    </citation>
    <scope>NUCLEOTIDE SEQUENCE [LARGE SCALE GENOMIC DNA]</scope>
    <source>
        <strain evidence="2">JCM 17452</strain>
    </source>
</reference>
<comment type="caution">
    <text evidence="1">The sequence shown here is derived from an EMBL/GenBank/DDBJ whole genome shotgun (WGS) entry which is preliminary data.</text>
</comment>